<dbReference type="SUPFAM" id="SSF56112">
    <property type="entry name" value="Protein kinase-like (PK-like)"/>
    <property type="match status" value="1"/>
</dbReference>
<sequence>MYVIEVFDDNEGQEGAQVTFLTEKSNERIAISLFKSNTTETQMSISSENAHTIDRTVELLARSMDAEDEDEADALQDEALDVIYAVASSLDQDSGASEESSQLPKEVVLHNLLFPKTSFYRLGEVAGELTTVPISPDEAYGPTYNEDQDQNIPKFDNEISIDSSLPSYLPEQVKVVKQLVSGGGTVCLAQVDGYQMLCKAQHDGLKNVSLKREIDCLQKISQAFLGRFSVPKLLGYVKHPRSGAILGFLREWVPSKDNLKDLKEAGFPDIPKEIRQKIGRQIKETVEILHGIKIVWGDAKPSNVVIGLSNDAWLIDFGGGWSEGWVDENLQNTVEGDQQAVTRILEFLDFNTFDMSSTLEEYQF</sequence>
<reference evidence="2" key="1">
    <citation type="submission" date="2023-06" db="EMBL/GenBank/DDBJ databases">
        <authorList>
            <person name="Noh H."/>
        </authorList>
    </citation>
    <scope>NUCLEOTIDE SEQUENCE</scope>
    <source>
        <strain evidence="2">DUCC20226</strain>
    </source>
</reference>
<dbReference type="GO" id="GO:0004672">
    <property type="term" value="F:protein kinase activity"/>
    <property type="evidence" value="ECO:0007669"/>
    <property type="project" value="InterPro"/>
</dbReference>
<name>A0AAD9SBL2_PHOAM</name>
<organism evidence="2 3">
    <name type="scientific">Phomopsis amygdali</name>
    <name type="common">Fusicoccum amygdali</name>
    <dbReference type="NCBI Taxonomy" id="1214568"/>
    <lineage>
        <taxon>Eukaryota</taxon>
        <taxon>Fungi</taxon>
        <taxon>Dikarya</taxon>
        <taxon>Ascomycota</taxon>
        <taxon>Pezizomycotina</taxon>
        <taxon>Sordariomycetes</taxon>
        <taxon>Sordariomycetidae</taxon>
        <taxon>Diaporthales</taxon>
        <taxon>Diaporthaceae</taxon>
        <taxon>Diaporthe</taxon>
    </lineage>
</organism>
<proteinExistence type="predicted"/>
<comment type="caution">
    <text evidence="2">The sequence shown here is derived from an EMBL/GenBank/DDBJ whole genome shotgun (WGS) entry which is preliminary data.</text>
</comment>
<evidence type="ECO:0000313" key="3">
    <source>
        <dbReference type="Proteomes" id="UP001265746"/>
    </source>
</evidence>
<keyword evidence="3" id="KW-1185">Reference proteome</keyword>
<dbReference type="InterPro" id="IPR000719">
    <property type="entry name" value="Prot_kinase_dom"/>
</dbReference>
<feature type="domain" description="Protein kinase" evidence="1">
    <location>
        <begin position="173"/>
        <end position="364"/>
    </location>
</feature>
<dbReference type="Proteomes" id="UP001265746">
    <property type="component" value="Unassembled WGS sequence"/>
</dbReference>
<accession>A0AAD9SBL2</accession>
<dbReference type="PROSITE" id="PS50011">
    <property type="entry name" value="PROTEIN_KINASE_DOM"/>
    <property type="match status" value="1"/>
</dbReference>
<dbReference type="AlphaFoldDB" id="A0AAD9SBL2"/>
<dbReference type="Gene3D" id="1.10.510.10">
    <property type="entry name" value="Transferase(Phosphotransferase) domain 1"/>
    <property type="match status" value="1"/>
</dbReference>
<evidence type="ECO:0000313" key="2">
    <source>
        <dbReference type="EMBL" id="KAK2603100.1"/>
    </source>
</evidence>
<gene>
    <name evidence="2" type="ORF">N8I77_009582</name>
</gene>
<dbReference type="GO" id="GO:0005524">
    <property type="term" value="F:ATP binding"/>
    <property type="evidence" value="ECO:0007669"/>
    <property type="project" value="InterPro"/>
</dbReference>
<evidence type="ECO:0000259" key="1">
    <source>
        <dbReference type="PROSITE" id="PS50011"/>
    </source>
</evidence>
<dbReference type="InterPro" id="IPR011009">
    <property type="entry name" value="Kinase-like_dom_sf"/>
</dbReference>
<protein>
    <recommendedName>
        <fullName evidence="1">Protein kinase domain-containing protein</fullName>
    </recommendedName>
</protein>
<dbReference type="EMBL" id="JAUJFL010000005">
    <property type="protein sequence ID" value="KAK2603100.1"/>
    <property type="molecule type" value="Genomic_DNA"/>
</dbReference>